<dbReference type="AlphaFoldDB" id="A0A6J6HJM2"/>
<dbReference type="SUPFAM" id="SSF48239">
    <property type="entry name" value="Terpenoid cyclases/Protein prenyltransferases"/>
    <property type="match status" value="1"/>
</dbReference>
<organism evidence="1">
    <name type="scientific">freshwater metagenome</name>
    <dbReference type="NCBI Taxonomy" id="449393"/>
    <lineage>
        <taxon>unclassified sequences</taxon>
        <taxon>metagenomes</taxon>
        <taxon>ecological metagenomes</taxon>
    </lineage>
</organism>
<reference evidence="1" key="1">
    <citation type="submission" date="2020-05" db="EMBL/GenBank/DDBJ databases">
        <authorList>
            <person name="Chiriac C."/>
            <person name="Salcher M."/>
            <person name="Ghai R."/>
            <person name="Kavagutti S V."/>
        </authorList>
    </citation>
    <scope>NUCLEOTIDE SEQUENCE</scope>
</reference>
<dbReference type="Gene3D" id="1.50.10.20">
    <property type="match status" value="1"/>
</dbReference>
<dbReference type="EMBL" id="CAEZUW010000079">
    <property type="protein sequence ID" value="CAB4614031.1"/>
    <property type="molecule type" value="Genomic_DNA"/>
</dbReference>
<proteinExistence type="predicted"/>
<sequence length="314" mass="36138">MLDSDPALKWQVERHLLNAPEAQWMATKALVTTEGIGARMLSLQDEDGQWAGGAHFPTREDPRALPYVEGEKGQPYISTGWSLSSVREWGVNAKALGDTSERLEKNCRWEYDDLPFWGGEVDCCINAYTLSNGLWLGRDMSHLAKWFVDHQLEDGGWNCEWIEGDTRSSFHSTLNSLFGLLDYEQYTGQKQEITDARRKAEQYLLERRLMFRLSTGEPVGPWLNDLAYPFRWNYSIIRALNYFVSASKFSVDAPDPRLADAMHLLASWANENGRWVTNDRIPGQVWFDVDSPVGEESKWLTFYALRALNWWNAR</sequence>
<name>A0A6J6HJM2_9ZZZZ</name>
<dbReference type="InterPro" id="IPR008930">
    <property type="entry name" value="Terpenoid_cyclase/PrenylTrfase"/>
</dbReference>
<protein>
    <submittedName>
        <fullName evidence="1">Unannotated protein</fullName>
    </submittedName>
</protein>
<evidence type="ECO:0000313" key="1">
    <source>
        <dbReference type="EMBL" id="CAB4614031.1"/>
    </source>
</evidence>
<accession>A0A6J6HJM2</accession>
<gene>
    <name evidence="1" type="ORF">UFOPK1855_00580</name>
</gene>